<reference evidence="1 2" key="1">
    <citation type="submission" date="2019-10" db="EMBL/GenBank/DDBJ databases">
        <title>A novel species.</title>
        <authorList>
            <person name="Gao J."/>
        </authorList>
    </citation>
    <scope>NUCLEOTIDE SEQUENCE [LARGE SCALE GENOMIC DNA]</scope>
    <source>
        <strain evidence="1 2">QMT-28</strain>
    </source>
</reference>
<dbReference type="Proteomes" id="UP000326179">
    <property type="component" value="Chromosome"/>
</dbReference>
<dbReference type="EMBL" id="CP045643">
    <property type="protein sequence ID" value="QFZ74927.1"/>
    <property type="molecule type" value="Genomic_DNA"/>
</dbReference>
<dbReference type="InterPro" id="IPR023393">
    <property type="entry name" value="START-like_dom_sf"/>
</dbReference>
<organism evidence="1 2">
    <name type="scientific">Streptomyces fagopyri</name>
    <dbReference type="NCBI Taxonomy" id="2662397"/>
    <lineage>
        <taxon>Bacteria</taxon>
        <taxon>Bacillati</taxon>
        <taxon>Actinomycetota</taxon>
        <taxon>Actinomycetes</taxon>
        <taxon>Kitasatosporales</taxon>
        <taxon>Streptomycetaceae</taxon>
        <taxon>Streptomyces</taxon>
    </lineage>
</organism>
<dbReference type="AlphaFoldDB" id="A0A5Q0LEE4"/>
<accession>A0A5Q0LEE4</accession>
<dbReference type="RefSeq" id="WP_153289214.1">
    <property type="nucleotide sequence ID" value="NZ_CP045643.1"/>
</dbReference>
<dbReference type="Gene3D" id="3.30.530.20">
    <property type="match status" value="1"/>
</dbReference>
<dbReference type="SUPFAM" id="SSF55961">
    <property type="entry name" value="Bet v1-like"/>
    <property type="match status" value="1"/>
</dbReference>
<dbReference type="KEGG" id="sfy:GFH48_18105"/>
<protein>
    <recommendedName>
        <fullName evidence="3">SRPBCC family protein</fullName>
    </recommendedName>
</protein>
<name>A0A5Q0LEE4_9ACTN</name>
<evidence type="ECO:0000313" key="2">
    <source>
        <dbReference type="Proteomes" id="UP000326179"/>
    </source>
</evidence>
<proteinExistence type="predicted"/>
<sequence length="137" mass="15310">MTGTVEEGAVETRGDTRVRHWLLCLPQPVDRVWAAMATPEGLVGWLARAEVFEPRLGGAVDLRGLGAGRITAWDVERVAEYTMESRGRVRFHLEPAPPDDTGSGSATTVRFTHEYEGDYEPGPWRIRFERLLTLMTA</sequence>
<evidence type="ECO:0008006" key="3">
    <source>
        <dbReference type="Google" id="ProtNLM"/>
    </source>
</evidence>
<gene>
    <name evidence="1" type="ORF">GFH48_18105</name>
</gene>
<evidence type="ECO:0000313" key="1">
    <source>
        <dbReference type="EMBL" id="QFZ74927.1"/>
    </source>
</evidence>
<keyword evidence="2" id="KW-1185">Reference proteome</keyword>